<evidence type="ECO:0000313" key="3">
    <source>
        <dbReference type="Proteomes" id="UP000509510"/>
    </source>
</evidence>
<sequence length="574" mass="65525">MAAELGLAINIFQAFETCIKAYQFISVANNTDRDSNNFFSRLQWEHYRLLQWSKSTGLETGEPSEKLNWQYATQLLGEQETLLSSAAKVKMRYNLDVSEEQVPWSRQKEDLKERYVSGFIESLRRLRPELYTQRTHTSKSKNGPIKRLRWASVDKVQADRIVKDISELNDRLEALLDSADREWMRDSISDMLRDIISRCNNAGDIETIQSLINPKAVSSNDALAAAATLKQMRILMRKGTSGLSEMSLPELRQLSYRRLKPCSPSQSLQYRELEVCKYDGVDMIVDWRTVPSATWNVVERHMQCLALILSKTDDPSFHTLPLLGLLAWQEQCRFGFVHKIPPRSKACNGTWHHKSLHAIISDHTMVSLTTRVDIAIQMAQTILQFHTAGWLHKAIRSHNIIFLTSDSDNTVASLLRDPYLVGFDYARPDSKSGQELTELPDTPLLMDLYRHPKSRGIHRQSYQKQFDLYGLGCLLLELALWKPLVKIATLSHGIDIQEILDATDSDNYDVQFPSFLNFEHNEKLLMLVEHSAGFKFCEAVKTCFSAESLTGGTGTNTSLGAQKQVLEHLRRCKL</sequence>
<feature type="domain" description="Protein kinase" evidence="1">
    <location>
        <begin position="232"/>
        <end position="574"/>
    </location>
</feature>
<organism evidence="2 3">
    <name type="scientific">Talaromyces rugulosus</name>
    <name type="common">Penicillium rugulosum</name>
    <dbReference type="NCBI Taxonomy" id="121627"/>
    <lineage>
        <taxon>Eukaryota</taxon>
        <taxon>Fungi</taxon>
        <taxon>Dikarya</taxon>
        <taxon>Ascomycota</taxon>
        <taxon>Pezizomycotina</taxon>
        <taxon>Eurotiomycetes</taxon>
        <taxon>Eurotiomycetidae</taxon>
        <taxon>Eurotiales</taxon>
        <taxon>Trichocomaceae</taxon>
        <taxon>Talaromyces</taxon>
        <taxon>Talaromyces sect. Islandici</taxon>
    </lineage>
</organism>
<dbReference type="Pfam" id="PF14479">
    <property type="entry name" value="HeLo"/>
    <property type="match status" value="1"/>
</dbReference>
<dbReference type="Gene3D" id="1.10.510.10">
    <property type="entry name" value="Transferase(Phosphotransferase) domain 1"/>
    <property type="match status" value="1"/>
</dbReference>
<dbReference type="KEGG" id="trg:TRUGW13939_05361"/>
<dbReference type="InterPro" id="IPR000719">
    <property type="entry name" value="Prot_kinase_dom"/>
</dbReference>
<dbReference type="InterPro" id="IPR029498">
    <property type="entry name" value="HeLo_dom"/>
</dbReference>
<dbReference type="GeneID" id="55992859"/>
<dbReference type="PROSITE" id="PS50011">
    <property type="entry name" value="PROTEIN_KINASE_DOM"/>
    <property type="match status" value="1"/>
</dbReference>
<dbReference type="GO" id="GO:0004672">
    <property type="term" value="F:protein kinase activity"/>
    <property type="evidence" value="ECO:0007669"/>
    <property type="project" value="InterPro"/>
</dbReference>
<dbReference type="RefSeq" id="XP_035344418.1">
    <property type="nucleotide sequence ID" value="XM_035488525.1"/>
</dbReference>
<dbReference type="EMBL" id="CP055900">
    <property type="protein sequence ID" value="QKX58240.1"/>
    <property type="molecule type" value="Genomic_DNA"/>
</dbReference>
<dbReference type="PANTHER" id="PTHR37542:SF3">
    <property type="entry name" value="PRION-INHIBITION AND PROPAGATION HELO DOMAIN-CONTAINING PROTEIN"/>
    <property type="match status" value="1"/>
</dbReference>
<dbReference type="AlphaFoldDB" id="A0A7H8QW26"/>
<gene>
    <name evidence="2" type="ORF">TRUGW13939_05361</name>
</gene>
<dbReference type="InterPro" id="IPR038305">
    <property type="entry name" value="HeLo_sf"/>
</dbReference>
<dbReference type="Proteomes" id="UP000509510">
    <property type="component" value="Chromosome III"/>
</dbReference>
<evidence type="ECO:0000259" key="1">
    <source>
        <dbReference type="PROSITE" id="PS50011"/>
    </source>
</evidence>
<dbReference type="InterPro" id="IPR011009">
    <property type="entry name" value="Kinase-like_dom_sf"/>
</dbReference>
<dbReference type="Gene3D" id="1.20.120.1020">
    <property type="entry name" value="Prion-inhibition and propagation, HeLo domain"/>
    <property type="match status" value="1"/>
</dbReference>
<dbReference type="SUPFAM" id="SSF56112">
    <property type="entry name" value="Protein kinase-like (PK-like)"/>
    <property type="match status" value="1"/>
</dbReference>
<protein>
    <recommendedName>
        <fullName evidence="1">Protein kinase domain-containing protein</fullName>
    </recommendedName>
</protein>
<dbReference type="GO" id="GO:0005524">
    <property type="term" value="F:ATP binding"/>
    <property type="evidence" value="ECO:0007669"/>
    <property type="project" value="InterPro"/>
</dbReference>
<proteinExistence type="predicted"/>
<name>A0A7H8QW26_TALRU</name>
<keyword evidence="3" id="KW-1185">Reference proteome</keyword>
<reference evidence="3" key="1">
    <citation type="submission" date="2020-06" db="EMBL/GenBank/DDBJ databases">
        <title>A chromosome-scale genome assembly of Talaromyces rugulosus W13939.</title>
        <authorList>
            <person name="Wang B."/>
            <person name="Guo L."/>
            <person name="Ye K."/>
            <person name="Wang L."/>
        </authorList>
    </citation>
    <scope>NUCLEOTIDE SEQUENCE [LARGE SCALE GENOMIC DNA]</scope>
    <source>
        <strain evidence="3">W13939</strain>
    </source>
</reference>
<accession>A0A7H8QW26</accession>
<evidence type="ECO:0000313" key="2">
    <source>
        <dbReference type="EMBL" id="QKX58240.1"/>
    </source>
</evidence>
<dbReference type="PANTHER" id="PTHR37542">
    <property type="entry name" value="HELO DOMAIN-CONTAINING PROTEIN-RELATED"/>
    <property type="match status" value="1"/>
</dbReference>
<dbReference type="OrthoDB" id="4227237at2759"/>